<dbReference type="AlphaFoldDB" id="Q09BW7"/>
<dbReference type="Pfam" id="PF00440">
    <property type="entry name" value="TetR_N"/>
    <property type="match status" value="1"/>
</dbReference>
<evidence type="ECO:0000313" key="4">
    <source>
        <dbReference type="EMBL" id="EAU69343.1"/>
    </source>
</evidence>
<dbReference type="InterPro" id="IPR001647">
    <property type="entry name" value="HTH_TetR"/>
</dbReference>
<evidence type="ECO:0000256" key="2">
    <source>
        <dbReference type="PROSITE-ProRule" id="PRU00335"/>
    </source>
</evidence>
<dbReference type="GO" id="GO:0003700">
    <property type="term" value="F:DNA-binding transcription factor activity"/>
    <property type="evidence" value="ECO:0007669"/>
    <property type="project" value="TreeGrafter"/>
</dbReference>
<protein>
    <submittedName>
        <fullName evidence="4">Transcriptional regulator</fullName>
    </submittedName>
</protein>
<evidence type="ECO:0000259" key="3">
    <source>
        <dbReference type="PROSITE" id="PS50977"/>
    </source>
</evidence>
<organism evidence="4 5">
    <name type="scientific">Stigmatella aurantiaca (strain DW4/3-1)</name>
    <dbReference type="NCBI Taxonomy" id="378806"/>
    <lineage>
        <taxon>Bacteria</taxon>
        <taxon>Pseudomonadati</taxon>
        <taxon>Myxococcota</taxon>
        <taxon>Myxococcia</taxon>
        <taxon>Myxococcales</taxon>
        <taxon>Cystobacterineae</taxon>
        <taxon>Archangiaceae</taxon>
        <taxon>Stigmatella</taxon>
    </lineage>
</organism>
<dbReference type="PANTHER" id="PTHR30055">
    <property type="entry name" value="HTH-TYPE TRANSCRIPTIONAL REGULATOR RUTR"/>
    <property type="match status" value="1"/>
</dbReference>
<gene>
    <name evidence="4" type="ORF">STIAU_8072</name>
</gene>
<dbReference type="PATRIC" id="fig|378806.16.peg.8741"/>
<evidence type="ECO:0000256" key="1">
    <source>
        <dbReference type="ARBA" id="ARBA00023125"/>
    </source>
</evidence>
<dbReference type="InterPro" id="IPR050109">
    <property type="entry name" value="HTH-type_TetR-like_transc_reg"/>
</dbReference>
<dbReference type="PANTHER" id="PTHR30055:SF200">
    <property type="entry name" value="HTH-TYPE TRANSCRIPTIONAL REPRESSOR BDCR"/>
    <property type="match status" value="1"/>
</dbReference>
<dbReference type="PROSITE" id="PS50977">
    <property type="entry name" value="HTH_TETR_2"/>
    <property type="match status" value="1"/>
</dbReference>
<dbReference type="SUPFAM" id="SSF48498">
    <property type="entry name" value="Tetracyclin repressor-like, C-terminal domain"/>
    <property type="match status" value="1"/>
</dbReference>
<dbReference type="PRINTS" id="PR00455">
    <property type="entry name" value="HTHTETR"/>
</dbReference>
<sequence>MDCLRTMIPVGIMWPFCDTVRYHCQGKVMKAHKTVKTPPRERILAAAEELFYREGIRGVGVEAIAACAETTKMALYRHFASKDALVAEWLRLVAVREEAVFERLAAEHPGDARAQLWGWVLFIAERFVGCTGRGCAFNNSVAELPDTQHPARQVIEGHKRAQLRRVETLCAQAGLTEPKAAASKLFFVVEGAQVSAPSLGAGPAGERLLDIAREILGDAPTPSLRKRTVSKKAAP</sequence>
<dbReference type="EMBL" id="AAMD01000007">
    <property type="protein sequence ID" value="EAU69343.1"/>
    <property type="molecule type" value="Genomic_DNA"/>
</dbReference>
<feature type="domain" description="HTH tetR-type" evidence="3">
    <location>
        <begin position="37"/>
        <end position="97"/>
    </location>
</feature>
<reference evidence="4 5" key="1">
    <citation type="submission" date="2006-04" db="EMBL/GenBank/DDBJ databases">
        <authorList>
            <person name="Nierman W.C."/>
        </authorList>
    </citation>
    <scope>NUCLEOTIDE SEQUENCE [LARGE SCALE GENOMIC DNA]</scope>
    <source>
        <strain evidence="4 5">DW4/3-1</strain>
    </source>
</reference>
<proteinExistence type="predicted"/>
<keyword evidence="1 2" id="KW-0238">DNA-binding</keyword>
<accession>Q09BW7</accession>
<dbReference type="GO" id="GO:0000976">
    <property type="term" value="F:transcription cis-regulatory region binding"/>
    <property type="evidence" value="ECO:0007669"/>
    <property type="project" value="TreeGrafter"/>
</dbReference>
<dbReference type="SUPFAM" id="SSF46689">
    <property type="entry name" value="Homeodomain-like"/>
    <property type="match status" value="1"/>
</dbReference>
<dbReference type="InterPro" id="IPR036271">
    <property type="entry name" value="Tet_transcr_reg_TetR-rel_C_sf"/>
</dbReference>
<name>Q09BW7_STIAD</name>
<feature type="DNA-binding region" description="H-T-H motif" evidence="2">
    <location>
        <begin position="60"/>
        <end position="79"/>
    </location>
</feature>
<evidence type="ECO:0000313" key="5">
    <source>
        <dbReference type="Proteomes" id="UP000032702"/>
    </source>
</evidence>
<dbReference type="Proteomes" id="UP000032702">
    <property type="component" value="Unassembled WGS sequence"/>
</dbReference>
<comment type="caution">
    <text evidence="4">The sequence shown here is derived from an EMBL/GenBank/DDBJ whole genome shotgun (WGS) entry which is preliminary data.</text>
</comment>
<dbReference type="InterPro" id="IPR009057">
    <property type="entry name" value="Homeodomain-like_sf"/>
</dbReference>
<dbReference type="Gene3D" id="1.10.357.10">
    <property type="entry name" value="Tetracycline Repressor, domain 2"/>
    <property type="match status" value="1"/>
</dbReference>